<keyword evidence="14" id="KW-1185">Reference proteome</keyword>
<dbReference type="CDD" id="cd03225">
    <property type="entry name" value="ABC_cobalt_CbiO_domain1"/>
    <property type="match status" value="2"/>
</dbReference>
<keyword evidence="6" id="KW-0547">Nucleotide-binding</keyword>
<feature type="region of interest" description="Disordered" evidence="11">
    <location>
        <begin position="290"/>
        <end position="328"/>
    </location>
</feature>
<evidence type="ECO:0000256" key="11">
    <source>
        <dbReference type="SAM" id="MobiDB-lite"/>
    </source>
</evidence>
<feature type="domain" description="ABC transporter" evidence="12">
    <location>
        <begin position="336"/>
        <end position="574"/>
    </location>
</feature>
<dbReference type="SUPFAM" id="SSF52540">
    <property type="entry name" value="P-loop containing nucleoside triphosphate hydrolases"/>
    <property type="match status" value="2"/>
</dbReference>
<protein>
    <submittedName>
        <fullName evidence="13">ABC transporter ATP-binding protein</fullName>
    </submittedName>
</protein>
<evidence type="ECO:0000256" key="1">
    <source>
        <dbReference type="ARBA" id="ARBA00004202"/>
    </source>
</evidence>
<keyword evidence="3" id="KW-0813">Transport</keyword>
<dbReference type="NCBIfam" id="NF010167">
    <property type="entry name" value="PRK13648.1"/>
    <property type="match status" value="2"/>
</dbReference>
<dbReference type="InterPro" id="IPR027417">
    <property type="entry name" value="P-loop_NTPase"/>
</dbReference>
<evidence type="ECO:0000313" key="14">
    <source>
        <dbReference type="Proteomes" id="UP001203761"/>
    </source>
</evidence>
<dbReference type="SMART" id="SM00382">
    <property type="entry name" value="AAA"/>
    <property type="match status" value="2"/>
</dbReference>
<keyword evidence="5" id="KW-0677">Repeat</keyword>
<accession>A0ABT0QZG1</accession>
<feature type="domain" description="ABC transporter" evidence="12">
    <location>
        <begin position="7"/>
        <end position="248"/>
    </location>
</feature>
<keyword evidence="4" id="KW-1003">Cell membrane</keyword>
<evidence type="ECO:0000313" key="13">
    <source>
        <dbReference type="EMBL" id="MCL6423031.1"/>
    </source>
</evidence>
<dbReference type="Pfam" id="PF00005">
    <property type="entry name" value="ABC_tran"/>
    <property type="match status" value="2"/>
</dbReference>
<dbReference type="InterPro" id="IPR050095">
    <property type="entry name" value="ECF_ABC_transporter_ATP-bd"/>
</dbReference>
<comment type="function">
    <text evidence="10">Probably part of an ABC transporter complex. Responsible for energy coupling to the transport system.</text>
</comment>
<evidence type="ECO:0000256" key="3">
    <source>
        <dbReference type="ARBA" id="ARBA00022448"/>
    </source>
</evidence>
<keyword evidence="9" id="KW-0472">Membrane</keyword>
<evidence type="ECO:0000256" key="10">
    <source>
        <dbReference type="ARBA" id="ARBA00025157"/>
    </source>
</evidence>
<evidence type="ECO:0000256" key="8">
    <source>
        <dbReference type="ARBA" id="ARBA00022967"/>
    </source>
</evidence>
<dbReference type="PROSITE" id="PS50893">
    <property type="entry name" value="ABC_TRANSPORTER_2"/>
    <property type="match status" value="2"/>
</dbReference>
<evidence type="ECO:0000256" key="2">
    <source>
        <dbReference type="ARBA" id="ARBA00005417"/>
    </source>
</evidence>
<dbReference type="InterPro" id="IPR015856">
    <property type="entry name" value="ABC_transpr_CbiO/EcfA_su"/>
</dbReference>
<reference evidence="13" key="1">
    <citation type="submission" date="2022-02" db="EMBL/GenBank/DDBJ databases">
        <authorList>
            <person name="Lee M."/>
            <person name="Kim S.-J."/>
            <person name="Jung M.-Y."/>
        </authorList>
    </citation>
    <scope>NUCLEOTIDE SEQUENCE</scope>
    <source>
        <strain evidence="13">JHP9</strain>
    </source>
</reference>
<feature type="region of interest" description="Disordered" evidence="11">
    <location>
        <begin position="607"/>
        <end position="632"/>
    </location>
</feature>
<evidence type="ECO:0000259" key="12">
    <source>
        <dbReference type="PROSITE" id="PS50893"/>
    </source>
</evidence>
<dbReference type="Pfam" id="PF12558">
    <property type="entry name" value="DUF3744"/>
    <property type="match status" value="1"/>
</dbReference>
<dbReference type="RefSeq" id="WP_249737127.1">
    <property type="nucleotide sequence ID" value="NZ_JAKNCJ010000002.1"/>
</dbReference>
<dbReference type="GO" id="GO:0005524">
    <property type="term" value="F:ATP binding"/>
    <property type="evidence" value="ECO:0007669"/>
    <property type="project" value="UniProtKB-KW"/>
</dbReference>
<dbReference type="EMBL" id="JAKNCJ010000002">
    <property type="protein sequence ID" value="MCL6423031.1"/>
    <property type="molecule type" value="Genomic_DNA"/>
</dbReference>
<comment type="subcellular location">
    <subcellularLocation>
        <location evidence="1">Cell membrane</location>
        <topology evidence="1">Peripheral membrane protein</topology>
    </subcellularLocation>
</comment>
<dbReference type="PANTHER" id="PTHR43553">
    <property type="entry name" value="HEAVY METAL TRANSPORTER"/>
    <property type="match status" value="1"/>
</dbReference>
<name>A0ABT0QZG1_9MICO</name>
<dbReference type="Gene3D" id="3.40.50.300">
    <property type="entry name" value="P-loop containing nucleotide triphosphate hydrolases"/>
    <property type="match status" value="2"/>
</dbReference>
<keyword evidence="7 13" id="KW-0067">ATP-binding</keyword>
<evidence type="ECO:0000256" key="4">
    <source>
        <dbReference type="ARBA" id="ARBA00022475"/>
    </source>
</evidence>
<evidence type="ECO:0000256" key="6">
    <source>
        <dbReference type="ARBA" id="ARBA00022741"/>
    </source>
</evidence>
<organism evidence="13 14">
    <name type="scientific">Brachybacterium equifaecis</name>
    <dbReference type="NCBI Taxonomy" id="2910770"/>
    <lineage>
        <taxon>Bacteria</taxon>
        <taxon>Bacillati</taxon>
        <taxon>Actinomycetota</taxon>
        <taxon>Actinomycetes</taxon>
        <taxon>Micrococcales</taxon>
        <taxon>Dermabacteraceae</taxon>
        <taxon>Brachybacterium</taxon>
    </lineage>
</organism>
<sequence>MTDDVLIELAGYGFQYRAQSAPTLHDIDLTVRRGEKIVIVGASGSGKSTLLSVMNGMVPHRYPGTATGSVRVGGSDPAQVPLVETSRHVGTVLQDISGQFVALTAREDIAFSLENQQVPAADMPARVQRAAALVDIEDHLDAAPHALSGGQKQRVAIAGVLVDDVDVLLFDEPLAMLDPASGRTAIELIDTLNREHGTTIVMVEHRLEDVLHRDVDRIVLMEGGRIIADAPPGEVIASGLLEAAGIRPPLHVAALAYAGAPVAAYQRPGSAETIALTDAQIAAVRNWAGGRDAAERSSEQPGAGAGSAAGGPRASAVPAPAPEAPVVPEVDGPTVLALEDVGVVLGASRTSPGERVLHGVSTRVRRGEMIGILGSNGAGKSTLARTVCGFVPHSTGRILLDGADASAWPIAQRGERVGFVLQEPGQMISKPLIAEEIALGLEARGLSEAEIAERTERVLEVCGLAPFRTWPVSALSHGQKKRLTIASVLALEPEVLILDEPTAGQDFAHYTEFMDFLASVNAGGTTVLLITHDMHLALEYTDRVLVVSGGQIIADASPADVLTDREITRRADLVTTGLHTLAERCGLPEPARLVRRFVEVDRQVRAERSASAQQRDGAQRADGADGANGGPA</sequence>
<gene>
    <name evidence="13" type="ORF">Bequi_06450</name>
</gene>
<dbReference type="PANTHER" id="PTHR43553:SF26">
    <property type="entry name" value="ABC TRANSPORTER ATP-BINDING PROTEIN BC_2655-RELATED"/>
    <property type="match status" value="1"/>
</dbReference>
<proteinExistence type="inferred from homology"/>
<keyword evidence="8" id="KW-1278">Translocase</keyword>
<evidence type="ECO:0000256" key="7">
    <source>
        <dbReference type="ARBA" id="ARBA00022840"/>
    </source>
</evidence>
<dbReference type="InterPro" id="IPR003593">
    <property type="entry name" value="AAA+_ATPase"/>
</dbReference>
<dbReference type="Proteomes" id="UP001203761">
    <property type="component" value="Unassembled WGS sequence"/>
</dbReference>
<dbReference type="InterPro" id="IPR017871">
    <property type="entry name" value="ABC_transporter-like_CS"/>
</dbReference>
<evidence type="ECO:0000256" key="9">
    <source>
        <dbReference type="ARBA" id="ARBA00023136"/>
    </source>
</evidence>
<dbReference type="PROSITE" id="PS00211">
    <property type="entry name" value="ABC_TRANSPORTER_1"/>
    <property type="match status" value="2"/>
</dbReference>
<comment type="similarity">
    <text evidence="2">Belongs to the ABC transporter superfamily.</text>
</comment>
<evidence type="ECO:0000256" key="5">
    <source>
        <dbReference type="ARBA" id="ARBA00022737"/>
    </source>
</evidence>
<comment type="caution">
    <text evidence="13">The sequence shown here is derived from an EMBL/GenBank/DDBJ whole genome shotgun (WGS) entry which is preliminary data.</text>
</comment>
<dbReference type="InterPro" id="IPR003439">
    <property type="entry name" value="ABC_transporter-like_ATP-bd"/>
</dbReference>
<dbReference type="InterPro" id="IPR022216">
    <property type="entry name" value="ABC_Co_transporter"/>
</dbReference>